<evidence type="ECO:0000256" key="3">
    <source>
        <dbReference type="ARBA" id="ARBA00022723"/>
    </source>
</evidence>
<name>H2ZLZ2_CIOSA</name>
<evidence type="ECO:0000256" key="4">
    <source>
        <dbReference type="ARBA" id="ARBA00023002"/>
    </source>
</evidence>
<dbReference type="GeneTree" id="ENSGT00940000160689"/>
<keyword evidence="5 7" id="KW-0408">Iron</keyword>
<keyword evidence="9" id="KW-0812">Transmembrane</keyword>
<dbReference type="Ensembl" id="ENSCSAVT00000018810.1">
    <property type="protein sequence ID" value="ENSCSAVP00000018608.1"/>
    <property type="gene ID" value="ENSCSAVG00000010938.1"/>
</dbReference>
<accession>H2ZLZ2</accession>
<reference evidence="10" key="3">
    <citation type="submission" date="2025-09" db="UniProtKB">
        <authorList>
            <consortium name="Ensembl"/>
        </authorList>
    </citation>
    <scope>IDENTIFICATION</scope>
</reference>
<dbReference type="GO" id="GO:0008395">
    <property type="term" value="F:steroid hydroxylase activity"/>
    <property type="evidence" value="ECO:0007669"/>
    <property type="project" value="TreeGrafter"/>
</dbReference>
<evidence type="ECO:0000256" key="6">
    <source>
        <dbReference type="ARBA" id="ARBA00023033"/>
    </source>
</evidence>
<dbReference type="PANTHER" id="PTHR24300">
    <property type="entry name" value="CYTOCHROME P450 508A4-RELATED"/>
    <property type="match status" value="1"/>
</dbReference>
<comment type="similarity">
    <text evidence="2 8">Belongs to the cytochrome P450 family.</text>
</comment>
<dbReference type="Gene3D" id="1.10.630.10">
    <property type="entry name" value="Cytochrome P450"/>
    <property type="match status" value="1"/>
</dbReference>
<dbReference type="InterPro" id="IPR017972">
    <property type="entry name" value="Cyt_P450_CS"/>
</dbReference>
<keyword evidence="9" id="KW-0472">Membrane</keyword>
<dbReference type="OMA" id="SSANMHI"/>
<reference evidence="11" key="1">
    <citation type="submission" date="2003-08" db="EMBL/GenBank/DDBJ databases">
        <authorList>
            <person name="Birren B."/>
            <person name="Nusbaum C."/>
            <person name="Abebe A."/>
            <person name="Abouelleil A."/>
            <person name="Adekoya E."/>
            <person name="Ait-zahra M."/>
            <person name="Allen N."/>
            <person name="Allen T."/>
            <person name="An P."/>
            <person name="Anderson M."/>
            <person name="Anderson S."/>
            <person name="Arachchi H."/>
            <person name="Armbruster J."/>
            <person name="Bachantsang P."/>
            <person name="Baldwin J."/>
            <person name="Barry A."/>
            <person name="Bayul T."/>
            <person name="Blitshsteyn B."/>
            <person name="Bloom T."/>
            <person name="Blye J."/>
            <person name="Boguslavskiy L."/>
            <person name="Borowsky M."/>
            <person name="Boukhgalter B."/>
            <person name="Brunache A."/>
            <person name="Butler J."/>
            <person name="Calixte N."/>
            <person name="Calvo S."/>
            <person name="Camarata J."/>
            <person name="Campo K."/>
            <person name="Chang J."/>
            <person name="Cheshatsang Y."/>
            <person name="Citroen M."/>
            <person name="Collymore A."/>
            <person name="Considine T."/>
            <person name="Cook A."/>
            <person name="Cooke P."/>
            <person name="Corum B."/>
            <person name="Cuomo C."/>
            <person name="David R."/>
            <person name="Dawoe T."/>
            <person name="Degray S."/>
            <person name="Dodge S."/>
            <person name="Dooley K."/>
            <person name="Dorje P."/>
            <person name="Dorjee K."/>
            <person name="Dorris L."/>
            <person name="Duffey N."/>
            <person name="Dupes A."/>
            <person name="Elkins T."/>
            <person name="Engels R."/>
            <person name="Erickson J."/>
            <person name="Farina A."/>
            <person name="Faro S."/>
            <person name="Ferreira P."/>
            <person name="Fischer H."/>
            <person name="Fitzgerald M."/>
            <person name="Foley K."/>
            <person name="Gage D."/>
            <person name="Galagan J."/>
            <person name="Gearin G."/>
            <person name="Gnerre S."/>
            <person name="Gnirke A."/>
            <person name="Goyette A."/>
            <person name="Graham J."/>
            <person name="Grandbois E."/>
            <person name="Gyaltsen K."/>
            <person name="Hafez N."/>
            <person name="Hagopian D."/>
            <person name="Hagos B."/>
            <person name="Hall J."/>
            <person name="Hatcher B."/>
            <person name="Heller A."/>
            <person name="Higgins H."/>
            <person name="Honan T."/>
            <person name="Horn A."/>
            <person name="Houde N."/>
            <person name="Hughes L."/>
            <person name="Hulme W."/>
            <person name="Husby E."/>
            <person name="Iliev I."/>
            <person name="Jaffe D."/>
            <person name="Jones C."/>
            <person name="Kamal M."/>
            <person name="Kamat A."/>
            <person name="Kamvysselis M."/>
            <person name="Karlsson E."/>
            <person name="Kells C."/>
            <person name="Kieu A."/>
            <person name="Kisner P."/>
            <person name="Kodira C."/>
            <person name="Kulbokas E."/>
            <person name="Labutti K."/>
            <person name="Lama D."/>
            <person name="Landers T."/>
            <person name="Leger J."/>
            <person name="Levine S."/>
            <person name="Lewis D."/>
            <person name="Lewis T."/>
            <person name="Lindblad-toh K."/>
            <person name="Liu X."/>
            <person name="Lokyitsang T."/>
            <person name="Lokyitsang Y."/>
            <person name="Lucien O."/>
            <person name="Lui A."/>
            <person name="Ma L.J."/>
            <person name="Mabbitt R."/>
            <person name="Macdonald J."/>
            <person name="Maclean C."/>
            <person name="Major J."/>
            <person name="Manning J."/>
            <person name="Marabella R."/>
            <person name="Maru K."/>
            <person name="Matthews C."/>
            <person name="Mauceli E."/>
            <person name="Mccarthy M."/>
            <person name="Mcdonough S."/>
            <person name="Mcghee T."/>
            <person name="Meldrim J."/>
            <person name="Meneus L."/>
            <person name="Mesirov J."/>
            <person name="Mihalev A."/>
            <person name="Mihova T."/>
            <person name="Mikkelsen T."/>
            <person name="Mlenga V."/>
            <person name="Moru K."/>
            <person name="Mozes J."/>
            <person name="Mulrain L."/>
            <person name="Munson G."/>
            <person name="Naylor J."/>
            <person name="Newes C."/>
            <person name="Nguyen C."/>
            <person name="Nguyen N."/>
            <person name="Nguyen T."/>
            <person name="Nicol R."/>
            <person name="Nielsen C."/>
            <person name="Nizzari M."/>
            <person name="Norbu C."/>
            <person name="Norbu N."/>
            <person name="O'donnell P."/>
            <person name="Okoawo O."/>
            <person name="O'leary S."/>
            <person name="Omotosho B."/>
            <person name="O'neill K."/>
            <person name="Osman S."/>
            <person name="Parker S."/>
            <person name="Perrin D."/>
            <person name="Phunkhang P."/>
            <person name="Piqani B."/>
            <person name="Purcell S."/>
            <person name="Rachupka T."/>
            <person name="Ramasamy U."/>
            <person name="Rameau R."/>
            <person name="Ray V."/>
            <person name="Raymond C."/>
            <person name="Retta R."/>
            <person name="Richardson S."/>
            <person name="Rise C."/>
            <person name="Rodriguez J."/>
            <person name="Rogers J."/>
            <person name="Rogov P."/>
            <person name="Rutman M."/>
            <person name="Schupbach R."/>
            <person name="Seaman C."/>
            <person name="Settipalli S."/>
            <person name="Sharpe T."/>
            <person name="Sheridan J."/>
            <person name="Sherpa N."/>
            <person name="Shi J."/>
            <person name="Smirnov S."/>
            <person name="Smith C."/>
            <person name="Sougnez C."/>
            <person name="Spencer B."/>
            <person name="Stalker J."/>
            <person name="Stange-thomann N."/>
            <person name="Stavropoulos S."/>
            <person name="Stetson K."/>
            <person name="Stone C."/>
            <person name="Stone S."/>
            <person name="Stubbs M."/>
            <person name="Talamas J."/>
            <person name="Tchuinga P."/>
            <person name="Tenzing P."/>
            <person name="Tesfaye S."/>
            <person name="Theodore J."/>
            <person name="Thoulutsang Y."/>
            <person name="Topham K."/>
            <person name="Towey S."/>
            <person name="Tsamla T."/>
            <person name="Tsomo N."/>
            <person name="Vallee D."/>
            <person name="Vassiliev H."/>
            <person name="Venkataraman V."/>
            <person name="Vinson J."/>
            <person name="Vo A."/>
            <person name="Wade C."/>
            <person name="Wang S."/>
            <person name="Wangchuk T."/>
            <person name="Wangdi T."/>
            <person name="Whittaker C."/>
            <person name="Wilkinson J."/>
            <person name="Wu Y."/>
            <person name="Wyman D."/>
            <person name="Yadav S."/>
            <person name="Yang S."/>
            <person name="Yang X."/>
            <person name="Yeager S."/>
            <person name="Yee E."/>
            <person name="Young G."/>
            <person name="Zainoun J."/>
            <person name="Zembeck L."/>
            <person name="Zimmer A."/>
            <person name="Zody M."/>
            <person name="Lander E."/>
        </authorList>
    </citation>
    <scope>NUCLEOTIDE SEQUENCE [LARGE SCALE GENOMIC DNA]</scope>
</reference>
<sequence length="502" mass="57320">RNVSMSSFLFELLSWNLILSGFIGLVTIGIILYHYWWKLPHPQFPPGFRGIPVMGALPYLGKSAHTVMAKWSRDKFGPIMSVRFGSDDVVVLSTYDVIHEAFVKNMAAFQSRPHILLVNALTEGYGLAFPPYSPEFGQVRQFSLSTLRGLGIGKRSIETRISEIAQDMVKELDTLDGKPTNVKMIVGTSVANVICSIVFGKSFEHNDPAFRKLCIVLIQTIPFLLRLMSRLFFTYTVIISSKPGQHMCDIFQDFNRKEIEEHIENLDENEPSDYIDAFLIEMKKHSPDDPWFHEKQLLHSISDLFIAGTETTTTTLLWCMIAMLHYPDLQARIYNELMQEIGEQVLPSVDHRDKLPLFRAFIQEILRYKTTVILGIQHLTTKDVDIKGYRIPKDTKVTANIDACHSDPNVWKDPSKFDIHRHIDKDGKFILSRKVIPFGIGARSCLGEKLARIEIYLFLANIIKRFEILPDPKSEHLPPFDDGLSGLIHSPFSYKVSLKPRI</sequence>
<feature type="binding site" description="axial binding residue" evidence="7">
    <location>
        <position position="445"/>
    </location>
    <ligand>
        <name>heme</name>
        <dbReference type="ChEBI" id="CHEBI:30413"/>
    </ligand>
    <ligandPart>
        <name>Fe</name>
        <dbReference type="ChEBI" id="CHEBI:18248"/>
    </ligandPart>
</feature>
<evidence type="ECO:0000256" key="8">
    <source>
        <dbReference type="RuleBase" id="RU000461"/>
    </source>
</evidence>
<evidence type="ECO:0000313" key="11">
    <source>
        <dbReference type="Proteomes" id="UP000007875"/>
    </source>
</evidence>
<dbReference type="eggNOG" id="KOG0156">
    <property type="taxonomic scope" value="Eukaryota"/>
</dbReference>
<dbReference type="Proteomes" id="UP000007875">
    <property type="component" value="Unassembled WGS sequence"/>
</dbReference>
<organism evidence="10 11">
    <name type="scientific">Ciona savignyi</name>
    <name type="common">Pacific transparent sea squirt</name>
    <dbReference type="NCBI Taxonomy" id="51511"/>
    <lineage>
        <taxon>Eukaryota</taxon>
        <taxon>Metazoa</taxon>
        <taxon>Chordata</taxon>
        <taxon>Tunicata</taxon>
        <taxon>Ascidiacea</taxon>
        <taxon>Phlebobranchia</taxon>
        <taxon>Cionidae</taxon>
        <taxon>Ciona</taxon>
    </lineage>
</organism>
<dbReference type="InterPro" id="IPR001128">
    <property type="entry name" value="Cyt_P450"/>
</dbReference>
<dbReference type="InterPro" id="IPR036396">
    <property type="entry name" value="Cyt_P450_sf"/>
</dbReference>
<keyword evidence="6 8" id="KW-0503">Monooxygenase</keyword>
<evidence type="ECO:0000256" key="7">
    <source>
        <dbReference type="PIRSR" id="PIRSR602401-1"/>
    </source>
</evidence>
<keyword evidence="9" id="KW-1133">Transmembrane helix</keyword>
<dbReference type="GO" id="GO:0006082">
    <property type="term" value="P:organic acid metabolic process"/>
    <property type="evidence" value="ECO:0007669"/>
    <property type="project" value="TreeGrafter"/>
</dbReference>
<dbReference type="PROSITE" id="PS00086">
    <property type="entry name" value="CYTOCHROME_P450"/>
    <property type="match status" value="1"/>
</dbReference>
<dbReference type="InterPro" id="IPR002401">
    <property type="entry name" value="Cyt_P450_E_grp-I"/>
</dbReference>
<dbReference type="InterPro" id="IPR050182">
    <property type="entry name" value="Cytochrome_P450_fam2"/>
</dbReference>
<evidence type="ECO:0000313" key="10">
    <source>
        <dbReference type="Ensembl" id="ENSCSAVP00000018608.1"/>
    </source>
</evidence>
<dbReference type="GO" id="GO:0020037">
    <property type="term" value="F:heme binding"/>
    <property type="evidence" value="ECO:0007669"/>
    <property type="project" value="InterPro"/>
</dbReference>
<dbReference type="SUPFAM" id="SSF48264">
    <property type="entry name" value="Cytochrome P450"/>
    <property type="match status" value="1"/>
</dbReference>
<evidence type="ECO:0000256" key="5">
    <source>
        <dbReference type="ARBA" id="ARBA00023004"/>
    </source>
</evidence>
<dbReference type="AlphaFoldDB" id="H2ZLZ2"/>
<evidence type="ECO:0000256" key="1">
    <source>
        <dbReference type="ARBA" id="ARBA00001971"/>
    </source>
</evidence>
<feature type="transmembrane region" description="Helical" evidence="9">
    <location>
        <begin position="12"/>
        <end position="36"/>
    </location>
</feature>
<protein>
    <submittedName>
        <fullName evidence="10">Uncharacterized protein</fullName>
    </submittedName>
</protein>
<keyword evidence="11" id="KW-1185">Reference proteome</keyword>
<reference evidence="10" key="2">
    <citation type="submission" date="2025-08" db="UniProtKB">
        <authorList>
            <consortium name="Ensembl"/>
        </authorList>
    </citation>
    <scope>IDENTIFICATION</scope>
</reference>
<dbReference type="GO" id="GO:0005506">
    <property type="term" value="F:iron ion binding"/>
    <property type="evidence" value="ECO:0007669"/>
    <property type="project" value="InterPro"/>
</dbReference>
<dbReference type="PANTHER" id="PTHR24300:SF397">
    <property type="entry name" value="CYTOCHROME P450 2U1"/>
    <property type="match status" value="1"/>
</dbReference>
<dbReference type="Pfam" id="PF00067">
    <property type="entry name" value="p450"/>
    <property type="match status" value="1"/>
</dbReference>
<dbReference type="PRINTS" id="PR00385">
    <property type="entry name" value="P450"/>
</dbReference>
<keyword evidence="3 7" id="KW-0479">Metal-binding</keyword>
<comment type="cofactor">
    <cofactor evidence="1 7">
        <name>heme</name>
        <dbReference type="ChEBI" id="CHEBI:30413"/>
    </cofactor>
</comment>
<dbReference type="GO" id="GO:0006805">
    <property type="term" value="P:xenobiotic metabolic process"/>
    <property type="evidence" value="ECO:0007669"/>
    <property type="project" value="TreeGrafter"/>
</dbReference>
<dbReference type="FunFam" id="1.10.630.10:FF:000036">
    <property type="entry name" value="CYtochrome P450 family"/>
    <property type="match status" value="1"/>
</dbReference>
<dbReference type="STRING" id="51511.ENSCSAVP00000018608"/>
<evidence type="ECO:0000256" key="2">
    <source>
        <dbReference type="ARBA" id="ARBA00010617"/>
    </source>
</evidence>
<proteinExistence type="inferred from homology"/>
<dbReference type="GO" id="GO:0016712">
    <property type="term" value="F:oxidoreductase activity, acting on paired donors, with incorporation or reduction of molecular oxygen, reduced flavin or flavoprotein as one donor, and incorporation of one atom of oxygen"/>
    <property type="evidence" value="ECO:0007669"/>
    <property type="project" value="TreeGrafter"/>
</dbReference>
<keyword evidence="7 8" id="KW-0349">Heme</keyword>
<dbReference type="InParanoid" id="H2ZLZ2"/>
<dbReference type="PRINTS" id="PR00463">
    <property type="entry name" value="EP450I"/>
</dbReference>
<keyword evidence="4 8" id="KW-0560">Oxidoreductase</keyword>
<dbReference type="GO" id="GO:0005737">
    <property type="term" value="C:cytoplasm"/>
    <property type="evidence" value="ECO:0007669"/>
    <property type="project" value="TreeGrafter"/>
</dbReference>
<evidence type="ECO:0000256" key="9">
    <source>
        <dbReference type="SAM" id="Phobius"/>
    </source>
</evidence>